<dbReference type="Gene3D" id="2.60.120.560">
    <property type="entry name" value="Exo-inulinase, domain 1"/>
    <property type="match status" value="1"/>
</dbReference>
<dbReference type="AlphaFoldDB" id="A0A0H2KS76"/>
<evidence type="ECO:0000259" key="2">
    <source>
        <dbReference type="Pfam" id="PF06439"/>
    </source>
</evidence>
<keyword evidence="4" id="KW-1185">Reference proteome</keyword>
<gene>
    <name evidence="3" type="ORF">FB00_00740</name>
</gene>
<dbReference type="InterPro" id="IPR010496">
    <property type="entry name" value="AL/BT2_dom"/>
</dbReference>
<feature type="domain" description="3-keto-alpha-glucoside-1,2-lyase/3-keto-2-hydroxy-glucal hydratase" evidence="2">
    <location>
        <begin position="61"/>
        <end position="279"/>
    </location>
</feature>
<organism evidence="3 4">
    <name type="scientific">Cellulosimicrobium funkei</name>
    <dbReference type="NCBI Taxonomy" id="264251"/>
    <lineage>
        <taxon>Bacteria</taxon>
        <taxon>Bacillati</taxon>
        <taxon>Actinomycetota</taxon>
        <taxon>Actinomycetes</taxon>
        <taxon>Micrococcales</taxon>
        <taxon>Promicromonosporaceae</taxon>
        <taxon>Cellulosimicrobium</taxon>
    </lineage>
</organism>
<name>A0A0H2KS76_9MICO</name>
<evidence type="ECO:0000313" key="3">
    <source>
        <dbReference type="EMBL" id="KLN36410.1"/>
    </source>
</evidence>
<keyword evidence="3" id="KW-0378">Hydrolase</keyword>
<proteinExistence type="predicted"/>
<feature type="signal peptide" evidence="1">
    <location>
        <begin position="1"/>
        <end position="31"/>
    </location>
</feature>
<evidence type="ECO:0000256" key="1">
    <source>
        <dbReference type="SAM" id="SignalP"/>
    </source>
</evidence>
<dbReference type="Pfam" id="PF06439">
    <property type="entry name" value="3keto-disac_hyd"/>
    <property type="match status" value="1"/>
</dbReference>
<dbReference type="GO" id="GO:0016787">
    <property type="term" value="F:hydrolase activity"/>
    <property type="evidence" value="ECO:0007669"/>
    <property type="project" value="UniProtKB-KW"/>
</dbReference>
<dbReference type="PATRIC" id="fig|264251.5.peg.152"/>
<reference evidence="3 4" key="1">
    <citation type="submission" date="2014-05" db="EMBL/GenBank/DDBJ databases">
        <title>Cellulosimicrobium funkei U11 genome.</title>
        <authorList>
            <person name="Hu C."/>
            <person name="Gong Y."/>
            <person name="Wan W."/>
            <person name="Jiang M."/>
        </authorList>
    </citation>
    <scope>NUCLEOTIDE SEQUENCE [LARGE SCALE GENOMIC DNA]</scope>
    <source>
        <strain evidence="3 4">U11</strain>
    </source>
</reference>
<sequence>MSSTTRPPVLRRAHRARLAGAAALAVGVALAAPAAAVVPAAPGTTAAEAPTALTAAPDDGYDVIFDGTAESFDAWEYAGDGGFDLLDDGTIRSRAGAGGGFGTLWYPVRQYGDFSLVVQFRDDAPGDARANSGVQVRFPDLSGPVEGCPTTFNGNETGNLSWIAVNCGHEIQVNDSPEGGSNDPRKTGSVYGFADIGLDRARPTAKGTWNELEVRVVGQHYTVIRDGVVINEYENLPGVPFPDRPLDPDSSSRGLVGYVGLQAHGSAPDVVSYRDVRIRELPPVHVEVDARCLAGTAHLAVRALNVGEDAVDVTLGTAAGERSFADVQPGRNAYQSFSTRASSVEPGTATLTVATDDGPTVVETPYAGIDCG</sequence>
<keyword evidence="1" id="KW-0732">Signal</keyword>
<accession>A0A0H2KS76</accession>
<dbReference type="RefSeq" id="WP_231581653.1">
    <property type="nucleotide sequence ID" value="NZ_JNBQ01000001.1"/>
</dbReference>
<evidence type="ECO:0000313" key="4">
    <source>
        <dbReference type="Proteomes" id="UP000035265"/>
    </source>
</evidence>
<dbReference type="STRING" id="264251.FB00_00740"/>
<feature type="chain" id="PRO_5005200447" evidence="1">
    <location>
        <begin position="32"/>
        <end position="372"/>
    </location>
</feature>
<protein>
    <submittedName>
        <fullName evidence="3">Glycosyl hydrolase</fullName>
    </submittedName>
</protein>
<dbReference type="EMBL" id="JNBQ01000001">
    <property type="protein sequence ID" value="KLN36410.1"/>
    <property type="molecule type" value="Genomic_DNA"/>
</dbReference>
<dbReference type="Proteomes" id="UP000035265">
    <property type="component" value="Unassembled WGS sequence"/>
</dbReference>
<comment type="caution">
    <text evidence="3">The sequence shown here is derived from an EMBL/GenBank/DDBJ whole genome shotgun (WGS) entry which is preliminary data.</text>
</comment>